<name>A0ABW1DB01_9ACTN</name>
<dbReference type="Pfam" id="PF02945">
    <property type="entry name" value="Endonuclease_7"/>
    <property type="match status" value="1"/>
</dbReference>
<dbReference type="InterPro" id="IPR044925">
    <property type="entry name" value="His-Me_finger_sf"/>
</dbReference>
<dbReference type="InterPro" id="IPR004211">
    <property type="entry name" value="Endonuclease_7"/>
</dbReference>
<dbReference type="Gene3D" id="3.40.1800.10">
    <property type="entry name" value="His-Me finger endonucleases"/>
    <property type="match status" value="1"/>
</dbReference>
<evidence type="ECO:0000313" key="2">
    <source>
        <dbReference type="Proteomes" id="UP001596058"/>
    </source>
</evidence>
<protein>
    <submittedName>
        <fullName evidence="1">Endonuclease domain-containing protein</fullName>
    </submittedName>
</protein>
<dbReference type="SUPFAM" id="SSF54060">
    <property type="entry name" value="His-Me finger endonucleases"/>
    <property type="match status" value="1"/>
</dbReference>
<comment type="caution">
    <text evidence="1">The sequence shown here is derived from an EMBL/GenBank/DDBJ whole genome shotgun (WGS) entry which is preliminary data.</text>
</comment>
<dbReference type="GO" id="GO:0004519">
    <property type="term" value="F:endonuclease activity"/>
    <property type="evidence" value="ECO:0007669"/>
    <property type="project" value="UniProtKB-KW"/>
</dbReference>
<keyword evidence="1" id="KW-0540">Nuclease</keyword>
<dbReference type="Proteomes" id="UP001596058">
    <property type="component" value="Unassembled WGS sequence"/>
</dbReference>
<organism evidence="1 2">
    <name type="scientific">Nonomuraea insulae</name>
    <dbReference type="NCBI Taxonomy" id="1616787"/>
    <lineage>
        <taxon>Bacteria</taxon>
        <taxon>Bacillati</taxon>
        <taxon>Actinomycetota</taxon>
        <taxon>Actinomycetes</taxon>
        <taxon>Streptosporangiales</taxon>
        <taxon>Streptosporangiaceae</taxon>
        <taxon>Nonomuraea</taxon>
    </lineage>
</organism>
<gene>
    <name evidence="1" type="ORF">ACFPZ3_63365</name>
</gene>
<dbReference type="RefSeq" id="WP_379524071.1">
    <property type="nucleotide sequence ID" value="NZ_JBHSPA010000114.1"/>
</dbReference>
<keyword evidence="1" id="KW-0255">Endonuclease</keyword>
<proteinExistence type="predicted"/>
<dbReference type="EMBL" id="JBHSPA010000114">
    <property type="protein sequence ID" value="MFC5834657.1"/>
    <property type="molecule type" value="Genomic_DNA"/>
</dbReference>
<keyword evidence="1" id="KW-0378">Hydrolase</keyword>
<reference evidence="2" key="1">
    <citation type="journal article" date="2019" name="Int. J. Syst. Evol. Microbiol.">
        <title>The Global Catalogue of Microorganisms (GCM) 10K type strain sequencing project: providing services to taxonomists for standard genome sequencing and annotation.</title>
        <authorList>
            <consortium name="The Broad Institute Genomics Platform"/>
            <consortium name="The Broad Institute Genome Sequencing Center for Infectious Disease"/>
            <person name="Wu L."/>
            <person name="Ma J."/>
        </authorList>
    </citation>
    <scope>NUCLEOTIDE SEQUENCE [LARGE SCALE GENOMIC DNA]</scope>
    <source>
        <strain evidence="2">CCUG 53903</strain>
    </source>
</reference>
<sequence>MIPSAEPRPEDTKECTRCGETKPLTEFYKAAGKPEGKVMSRCKACEAERARKWVKDNPEHARETRRRYALFKTYGLMPDAYWRLLQKQGGVCAICGQGEPNEPGRARSMFYLAVDHCHKTGEVRGLLCRKCNSAIGLLNDDPELLIRAISYLQREGGSNFQGKWTGVDDPVG</sequence>
<keyword evidence="2" id="KW-1185">Reference proteome</keyword>
<evidence type="ECO:0000313" key="1">
    <source>
        <dbReference type="EMBL" id="MFC5834657.1"/>
    </source>
</evidence>
<dbReference type="InterPro" id="IPR038563">
    <property type="entry name" value="Endonuclease_7_sf"/>
</dbReference>
<accession>A0ABW1DB01</accession>